<feature type="transmembrane region" description="Helical" evidence="12">
    <location>
        <begin position="42"/>
        <end position="63"/>
    </location>
</feature>
<gene>
    <name evidence="14" type="ORF">ACFQ4H_23650</name>
</gene>
<evidence type="ECO:0000313" key="15">
    <source>
        <dbReference type="Proteomes" id="UP001597260"/>
    </source>
</evidence>
<keyword evidence="11 12" id="KW-0472">Membrane</keyword>
<comment type="caution">
    <text evidence="14">The sequence shown here is derived from an EMBL/GenBank/DDBJ whole genome shotgun (WGS) entry which is preliminary data.</text>
</comment>
<keyword evidence="15" id="KW-1185">Reference proteome</keyword>
<evidence type="ECO:0000256" key="9">
    <source>
        <dbReference type="ARBA" id="ARBA00022989"/>
    </source>
</evidence>
<evidence type="ECO:0000256" key="4">
    <source>
        <dbReference type="ARBA" id="ARBA00022670"/>
    </source>
</evidence>
<dbReference type="EMBL" id="JBHTMP010000041">
    <property type="protein sequence ID" value="MFD1324085.1"/>
    <property type="molecule type" value="Genomic_DNA"/>
</dbReference>
<keyword evidence="8" id="KW-0862">Zinc</keyword>
<keyword evidence="5 12" id="KW-0812">Transmembrane</keyword>
<evidence type="ECO:0000256" key="6">
    <source>
        <dbReference type="ARBA" id="ARBA00022723"/>
    </source>
</evidence>
<dbReference type="PANTHER" id="PTHR43221:SF1">
    <property type="entry name" value="PROTEASE HTPX"/>
    <property type="match status" value="1"/>
</dbReference>
<evidence type="ECO:0000256" key="11">
    <source>
        <dbReference type="ARBA" id="ARBA00023136"/>
    </source>
</evidence>
<evidence type="ECO:0000259" key="13">
    <source>
        <dbReference type="Pfam" id="PF01435"/>
    </source>
</evidence>
<dbReference type="Proteomes" id="UP001597260">
    <property type="component" value="Unassembled WGS sequence"/>
</dbReference>
<proteinExistence type="predicted"/>
<accession>A0ABW3YIV0</accession>
<evidence type="ECO:0000256" key="1">
    <source>
        <dbReference type="ARBA" id="ARBA00001947"/>
    </source>
</evidence>
<evidence type="ECO:0000256" key="7">
    <source>
        <dbReference type="ARBA" id="ARBA00022801"/>
    </source>
</evidence>
<evidence type="ECO:0000256" key="2">
    <source>
        <dbReference type="ARBA" id="ARBA00004651"/>
    </source>
</evidence>
<evidence type="ECO:0000256" key="10">
    <source>
        <dbReference type="ARBA" id="ARBA00023049"/>
    </source>
</evidence>
<keyword evidence="6" id="KW-0479">Metal-binding</keyword>
<dbReference type="Pfam" id="PF01435">
    <property type="entry name" value="Peptidase_M48"/>
    <property type="match status" value="1"/>
</dbReference>
<evidence type="ECO:0000256" key="3">
    <source>
        <dbReference type="ARBA" id="ARBA00022475"/>
    </source>
</evidence>
<keyword evidence="9 12" id="KW-1133">Transmembrane helix</keyword>
<sequence>MAVVRAFISVVMLAGFYILALLQFVVGLGLVVWAGTFLPGALVAKVGIAVFLATVWAVGYGTWKAIRTRSPEPHGLPLDRATAPQLWATVDELAVAVGTRAPDEIYLVPEVNAAVEERSRLMGLLPGRRYMYIGIPLVQSFTVAQLRSVLAHELGHYSGRHTRFAGVAYRGRLALARTISHIGDRNLAGWIFRGYGRLYVIVHNSVSQRQELEADRASVQLAGRDAAASALREVKVIAAAFNFYMSRYVAGGLEAGYVPNDLFGGFGELLRARAEELAELRTTEPDEEKSVWDTHPPLGVRLAAIAAAPESTVEVDQRDAGVLIPDLPRAGLALQGRVLDMAGRTVLPWEEFTNAAITAGLQERMDGLLRHISRASGQPVPHVGVVLDLLEAGRLDDIAPTLYPDATKREARKKFAEPLSALLTLAALRCGAARWQHSWSVPARLVDRDGTEFDVTELAELALDPQTVQKARAELAERGIEVAAATHVQQRVTTDKATVYAGIANAKVDNQAMDVAVLSHGLLLLPDLGRLKKNQGVARMKNLVESGDPAMVAGTEGARFIPYEEITGMEHKSGFTVRYRIALHSGETLELTWGVQSEEVNDGGKVLEKALRSVTED</sequence>
<dbReference type="InterPro" id="IPR050083">
    <property type="entry name" value="HtpX_protease"/>
</dbReference>
<keyword evidence="7" id="KW-0378">Hydrolase</keyword>
<feature type="transmembrane region" description="Helical" evidence="12">
    <location>
        <begin position="6"/>
        <end position="35"/>
    </location>
</feature>
<reference evidence="15" key="1">
    <citation type="journal article" date="2019" name="Int. J. Syst. Evol. Microbiol.">
        <title>The Global Catalogue of Microorganisms (GCM) 10K type strain sequencing project: providing services to taxonomists for standard genome sequencing and annotation.</title>
        <authorList>
            <consortium name="The Broad Institute Genomics Platform"/>
            <consortium name="The Broad Institute Genome Sequencing Center for Infectious Disease"/>
            <person name="Wu L."/>
            <person name="Ma J."/>
        </authorList>
    </citation>
    <scope>NUCLEOTIDE SEQUENCE [LARGE SCALE GENOMIC DNA]</scope>
    <source>
        <strain evidence="15">JCM 31037</strain>
    </source>
</reference>
<evidence type="ECO:0000313" key="14">
    <source>
        <dbReference type="EMBL" id="MFD1324085.1"/>
    </source>
</evidence>
<dbReference type="InterPro" id="IPR001915">
    <property type="entry name" value="Peptidase_M48"/>
</dbReference>
<organism evidence="14 15">
    <name type="scientific">Micromonospora sonneratiae</name>
    <dbReference type="NCBI Taxonomy" id="1184706"/>
    <lineage>
        <taxon>Bacteria</taxon>
        <taxon>Bacillati</taxon>
        <taxon>Actinomycetota</taxon>
        <taxon>Actinomycetes</taxon>
        <taxon>Micromonosporales</taxon>
        <taxon>Micromonosporaceae</taxon>
        <taxon>Micromonospora</taxon>
    </lineage>
</organism>
<dbReference type="CDD" id="cd07328">
    <property type="entry name" value="M48_Ste24p_like"/>
    <property type="match status" value="1"/>
</dbReference>
<dbReference type="Gene3D" id="3.30.2010.10">
    <property type="entry name" value="Metalloproteases ('zincins'), catalytic domain"/>
    <property type="match status" value="1"/>
</dbReference>
<evidence type="ECO:0000256" key="5">
    <source>
        <dbReference type="ARBA" id="ARBA00022692"/>
    </source>
</evidence>
<name>A0ABW3YIV0_9ACTN</name>
<dbReference type="PANTHER" id="PTHR43221">
    <property type="entry name" value="PROTEASE HTPX"/>
    <property type="match status" value="1"/>
</dbReference>
<keyword evidence="3" id="KW-1003">Cell membrane</keyword>
<comment type="subcellular location">
    <subcellularLocation>
        <location evidence="2">Cell membrane</location>
        <topology evidence="2">Multi-pass membrane protein</topology>
    </subcellularLocation>
</comment>
<evidence type="ECO:0000256" key="12">
    <source>
        <dbReference type="SAM" id="Phobius"/>
    </source>
</evidence>
<evidence type="ECO:0000256" key="8">
    <source>
        <dbReference type="ARBA" id="ARBA00022833"/>
    </source>
</evidence>
<protein>
    <submittedName>
        <fullName evidence="14">M48 family metallopeptidase</fullName>
    </submittedName>
</protein>
<comment type="cofactor">
    <cofactor evidence="1">
        <name>Zn(2+)</name>
        <dbReference type="ChEBI" id="CHEBI:29105"/>
    </cofactor>
</comment>
<keyword evidence="10" id="KW-0482">Metalloprotease</keyword>
<dbReference type="RefSeq" id="WP_377574129.1">
    <property type="nucleotide sequence ID" value="NZ_JBHTMP010000041.1"/>
</dbReference>
<feature type="domain" description="Peptidase M48" evidence="13">
    <location>
        <begin position="83"/>
        <end position="306"/>
    </location>
</feature>
<keyword evidence="4" id="KW-0645">Protease</keyword>